<dbReference type="Proteomes" id="UP000630887">
    <property type="component" value="Unassembled WGS sequence"/>
</dbReference>
<protein>
    <submittedName>
        <fullName evidence="6">Uncharacterized protein</fullName>
    </submittedName>
</protein>
<comment type="subcellular location">
    <subcellularLocation>
        <location evidence="1">Membrane</location>
        <topology evidence="1">Multi-pass membrane protein</topology>
    </subcellularLocation>
</comment>
<dbReference type="InterPro" id="IPR002657">
    <property type="entry name" value="BilAc:Na_symport/Acr3"/>
</dbReference>
<evidence type="ECO:0000256" key="2">
    <source>
        <dbReference type="ARBA" id="ARBA00022692"/>
    </source>
</evidence>
<keyword evidence="2 5" id="KW-0812">Transmembrane</keyword>
<evidence type="ECO:0000256" key="1">
    <source>
        <dbReference type="ARBA" id="ARBA00004141"/>
    </source>
</evidence>
<dbReference type="GO" id="GO:0016020">
    <property type="term" value="C:membrane"/>
    <property type="evidence" value="ECO:0007669"/>
    <property type="project" value="UniProtKB-SubCell"/>
</dbReference>
<evidence type="ECO:0000313" key="7">
    <source>
        <dbReference type="Proteomes" id="UP000630887"/>
    </source>
</evidence>
<dbReference type="Pfam" id="PF01758">
    <property type="entry name" value="SBF"/>
    <property type="match status" value="1"/>
</dbReference>
<dbReference type="RefSeq" id="WP_203688223.1">
    <property type="nucleotide sequence ID" value="NZ_BAAALC010000001.1"/>
</dbReference>
<dbReference type="Gene3D" id="1.20.1530.20">
    <property type="match status" value="1"/>
</dbReference>
<keyword evidence="3 5" id="KW-1133">Transmembrane helix</keyword>
<organism evidence="6 7">
    <name type="scientific">Catellatospora coxensis</name>
    <dbReference type="NCBI Taxonomy" id="310354"/>
    <lineage>
        <taxon>Bacteria</taxon>
        <taxon>Bacillati</taxon>
        <taxon>Actinomycetota</taxon>
        <taxon>Actinomycetes</taxon>
        <taxon>Micromonosporales</taxon>
        <taxon>Micromonosporaceae</taxon>
        <taxon>Catellatospora</taxon>
    </lineage>
</organism>
<dbReference type="EMBL" id="BONI01000002">
    <property type="protein sequence ID" value="GIG03761.1"/>
    <property type="molecule type" value="Genomic_DNA"/>
</dbReference>
<dbReference type="InterPro" id="IPR038770">
    <property type="entry name" value="Na+/solute_symporter_sf"/>
</dbReference>
<feature type="transmembrane region" description="Helical" evidence="5">
    <location>
        <begin position="66"/>
        <end position="86"/>
    </location>
</feature>
<proteinExistence type="predicted"/>
<evidence type="ECO:0000256" key="5">
    <source>
        <dbReference type="SAM" id="Phobius"/>
    </source>
</evidence>
<evidence type="ECO:0000313" key="6">
    <source>
        <dbReference type="EMBL" id="GIG03761.1"/>
    </source>
</evidence>
<feature type="transmembrane region" description="Helical" evidence="5">
    <location>
        <begin position="6"/>
        <end position="26"/>
    </location>
</feature>
<accession>A0A8J3P6R8</accession>
<feature type="transmembrane region" description="Helical" evidence="5">
    <location>
        <begin position="38"/>
        <end position="60"/>
    </location>
</feature>
<reference evidence="6 7" key="1">
    <citation type="submission" date="2021-01" db="EMBL/GenBank/DDBJ databases">
        <title>Whole genome shotgun sequence of Catellatospora coxensis NBRC 107359.</title>
        <authorList>
            <person name="Komaki H."/>
            <person name="Tamura T."/>
        </authorList>
    </citation>
    <scope>NUCLEOTIDE SEQUENCE [LARGE SCALE GENOMIC DNA]</scope>
    <source>
        <strain evidence="6 7">NBRC 107359</strain>
    </source>
</reference>
<name>A0A8J3P6R8_9ACTN</name>
<evidence type="ECO:0000256" key="4">
    <source>
        <dbReference type="ARBA" id="ARBA00023136"/>
    </source>
</evidence>
<keyword evidence="7" id="KW-1185">Reference proteome</keyword>
<sequence length="87" mass="8314">MSADILALAVLLIASMLAVGTTLDLPAFTALLARPAPLLVALGVNVLAVPAVAVAVGWALHLPTPVAAGIVLASAAAGGSSGPLLAL</sequence>
<comment type="caution">
    <text evidence="6">The sequence shown here is derived from an EMBL/GenBank/DDBJ whole genome shotgun (WGS) entry which is preliminary data.</text>
</comment>
<evidence type="ECO:0000256" key="3">
    <source>
        <dbReference type="ARBA" id="ARBA00022989"/>
    </source>
</evidence>
<gene>
    <name evidence="6" type="ORF">Cco03nite_04610</name>
</gene>
<dbReference type="AlphaFoldDB" id="A0A8J3P6R8"/>
<keyword evidence="4 5" id="KW-0472">Membrane</keyword>